<dbReference type="PANTHER" id="PTHR24329">
    <property type="entry name" value="HOMEOBOX PROTEIN ARISTALESS"/>
    <property type="match status" value="1"/>
</dbReference>
<dbReference type="Ensembl" id="ENSCPGT00000009435.1">
    <property type="protein sequence ID" value="ENSCPGP00000008591.1"/>
    <property type="gene ID" value="ENSCPGG00000006106.1"/>
</dbReference>
<keyword evidence="2 3" id="KW-0238">DNA-binding</keyword>
<evidence type="ECO:0000313" key="7">
    <source>
        <dbReference type="Proteomes" id="UP000694419"/>
    </source>
</evidence>
<name>A0A8C3JP34_9CHAR</name>
<sequence>MSGPYPEESCAERPECKSKSPTLLSSYCIDSILGRRSPCKVRLLGAAPSLPAVAARPDTDKAAQGSPKGSPPFEPAELHLPPKLRRLYGPGGGRLLPPGAAGPRGDRPEGRPEGGAGPVPAAAPWDTLKISQAPQVSISRSKSYRENAPFAAPPPARDELGSPAAHVEERPGPAAPAAEEEEEEEDEEMLEEEDEEEEELEDDEEEELLGEDGGGLLKEARRGTAAAPGAEGGDLSPKEELLLHPEDGEGKDGEESVCLSAGSDSEEGLLKRKQRRYRTTFTSYQLEELERAFQKTHYPDVFTREELAMRLDLTEARVQVSGGGGGTGAGKRSVPRGEGGGARGEGGEGVSPGLPGPRQGRAVGWRNPA</sequence>
<feature type="compositionally biased region" description="Basic and acidic residues" evidence="4">
    <location>
        <begin position="156"/>
        <end position="171"/>
    </location>
</feature>
<reference evidence="6" key="2">
    <citation type="submission" date="2025-09" db="UniProtKB">
        <authorList>
            <consortium name="Ensembl"/>
        </authorList>
    </citation>
    <scope>IDENTIFICATION</scope>
</reference>
<keyword evidence="2 3" id="KW-0371">Homeobox</keyword>
<evidence type="ECO:0000256" key="2">
    <source>
        <dbReference type="PROSITE-ProRule" id="PRU00108"/>
    </source>
</evidence>
<proteinExistence type="predicted"/>
<dbReference type="SMART" id="SM00389">
    <property type="entry name" value="HOX"/>
    <property type="match status" value="1"/>
</dbReference>
<feature type="compositionally biased region" description="Polar residues" evidence="4">
    <location>
        <begin position="129"/>
        <end position="141"/>
    </location>
</feature>
<accession>A0A8C3JP34</accession>
<organism evidence="6 7">
    <name type="scientific">Calidris pygmaea</name>
    <name type="common">Spoon-billed sandpiper</name>
    <dbReference type="NCBI Taxonomy" id="425635"/>
    <lineage>
        <taxon>Eukaryota</taxon>
        <taxon>Metazoa</taxon>
        <taxon>Chordata</taxon>
        <taxon>Craniata</taxon>
        <taxon>Vertebrata</taxon>
        <taxon>Euteleostomi</taxon>
        <taxon>Archelosauria</taxon>
        <taxon>Archosauria</taxon>
        <taxon>Dinosauria</taxon>
        <taxon>Saurischia</taxon>
        <taxon>Theropoda</taxon>
        <taxon>Coelurosauria</taxon>
        <taxon>Aves</taxon>
        <taxon>Neognathae</taxon>
        <taxon>Neoaves</taxon>
        <taxon>Charadriiformes</taxon>
        <taxon>Scolopacidae</taxon>
        <taxon>Calidris</taxon>
    </lineage>
</organism>
<dbReference type="Pfam" id="PF00046">
    <property type="entry name" value="Homeodomain"/>
    <property type="match status" value="1"/>
</dbReference>
<dbReference type="InterPro" id="IPR001356">
    <property type="entry name" value="HD"/>
</dbReference>
<reference evidence="6" key="1">
    <citation type="submission" date="2025-08" db="UniProtKB">
        <authorList>
            <consortium name="Ensembl"/>
        </authorList>
    </citation>
    <scope>IDENTIFICATION</scope>
</reference>
<feature type="region of interest" description="Disordered" evidence="4">
    <location>
        <begin position="1"/>
        <end position="21"/>
    </location>
</feature>
<feature type="region of interest" description="Disordered" evidence="4">
    <location>
        <begin position="319"/>
        <end position="369"/>
    </location>
</feature>
<evidence type="ECO:0000313" key="6">
    <source>
        <dbReference type="Ensembl" id="ENSCPGP00000008591.1"/>
    </source>
</evidence>
<keyword evidence="7" id="KW-1185">Reference proteome</keyword>
<dbReference type="Proteomes" id="UP000694419">
    <property type="component" value="Unplaced"/>
</dbReference>
<evidence type="ECO:0000256" key="3">
    <source>
        <dbReference type="RuleBase" id="RU000682"/>
    </source>
</evidence>
<feature type="DNA-binding region" description="Homeobox" evidence="2">
    <location>
        <begin position="274"/>
        <end position="321"/>
    </location>
</feature>
<dbReference type="GO" id="GO:0000981">
    <property type="term" value="F:DNA-binding transcription factor activity, RNA polymerase II-specific"/>
    <property type="evidence" value="ECO:0007669"/>
    <property type="project" value="TreeGrafter"/>
</dbReference>
<dbReference type="PROSITE" id="PS50071">
    <property type="entry name" value="HOMEOBOX_2"/>
    <property type="match status" value="1"/>
</dbReference>
<dbReference type="SUPFAM" id="SSF46689">
    <property type="entry name" value="Homeodomain-like"/>
    <property type="match status" value="1"/>
</dbReference>
<dbReference type="InterPro" id="IPR050649">
    <property type="entry name" value="Paired_Homeobox_TFs"/>
</dbReference>
<feature type="domain" description="Homeobox" evidence="5">
    <location>
        <begin position="272"/>
        <end position="320"/>
    </location>
</feature>
<protein>
    <submittedName>
        <fullName evidence="6">Aristaless related homeobox</fullName>
    </submittedName>
</protein>
<feature type="compositionally biased region" description="Basic and acidic residues" evidence="4">
    <location>
        <begin position="236"/>
        <end position="254"/>
    </location>
</feature>
<feature type="compositionally biased region" description="Acidic residues" evidence="4">
    <location>
        <begin position="178"/>
        <end position="210"/>
    </location>
</feature>
<dbReference type="AlphaFoldDB" id="A0A8C3JP34"/>
<dbReference type="PANTHER" id="PTHR24329:SF337">
    <property type="entry name" value="ARISTALESS RELATED HOMEOBOX"/>
    <property type="match status" value="1"/>
</dbReference>
<dbReference type="InterPro" id="IPR009057">
    <property type="entry name" value="Homeodomain-like_sf"/>
</dbReference>
<dbReference type="Gene3D" id="1.10.10.60">
    <property type="entry name" value="Homeodomain-like"/>
    <property type="match status" value="1"/>
</dbReference>
<dbReference type="GO" id="GO:0000977">
    <property type="term" value="F:RNA polymerase II transcription regulatory region sequence-specific DNA binding"/>
    <property type="evidence" value="ECO:0007669"/>
    <property type="project" value="TreeGrafter"/>
</dbReference>
<comment type="subcellular location">
    <subcellularLocation>
        <location evidence="1 2 3">Nucleus</location>
    </subcellularLocation>
</comment>
<feature type="region of interest" description="Disordered" evidence="4">
    <location>
        <begin position="49"/>
        <end position="274"/>
    </location>
</feature>
<evidence type="ECO:0000256" key="1">
    <source>
        <dbReference type="ARBA" id="ARBA00004123"/>
    </source>
</evidence>
<keyword evidence="2 3" id="KW-0539">Nucleus</keyword>
<evidence type="ECO:0000256" key="4">
    <source>
        <dbReference type="SAM" id="MobiDB-lite"/>
    </source>
</evidence>
<dbReference type="GO" id="GO:0005634">
    <property type="term" value="C:nucleus"/>
    <property type="evidence" value="ECO:0007669"/>
    <property type="project" value="UniProtKB-SubCell"/>
</dbReference>
<evidence type="ECO:0000259" key="5">
    <source>
        <dbReference type="PROSITE" id="PS50071"/>
    </source>
</evidence>
<dbReference type="CDD" id="cd00086">
    <property type="entry name" value="homeodomain"/>
    <property type="match status" value="1"/>
</dbReference>
<dbReference type="FunFam" id="1.10.10.60:FF:000830">
    <property type="match status" value="1"/>
</dbReference>
<feature type="compositionally biased region" description="Gly residues" evidence="4">
    <location>
        <begin position="337"/>
        <end position="350"/>
    </location>
</feature>